<reference evidence="5" key="1">
    <citation type="submission" date="2017-11" db="EMBL/GenBank/DDBJ databases">
        <authorList>
            <person name="Lima N.C."/>
            <person name="Parody-Merino A.M."/>
            <person name="Battley P.F."/>
            <person name="Fidler A.E."/>
            <person name="Prosdocimi F."/>
        </authorList>
    </citation>
    <scope>NUCLEOTIDE SEQUENCE [LARGE SCALE GENOMIC DNA]</scope>
</reference>
<feature type="compositionally biased region" description="Low complexity" evidence="2">
    <location>
        <begin position="51"/>
        <end position="62"/>
    </location>
</feature>
<gene>
    <name evidence="4" type="ORF">llap_19806</name>
</gene>
<dbReference type="AlphaFoldDB" id="A0A2I0T7X7"/>
<feature type="coiled-coil region" evidence="1">
    <location>
        <begin position="117"/>
        <end position="144"/>
    </location>
</feature>
<dbReference type="EMBL" id="KZ515941">
    <property type="protein sequence ID" value="PKU29889.1"/>
    <property type="molecule type" value="Genomic_DNA"/>
</dbReference>
<reference evidence="5" key="2">
    <citation type="submission" date="2017-12" db="EMBL/GenBank/DDBJ databases">
        <title>Genome sequence of the Bar-tailed Godwit (Limosa lapponica baueri).</title>
        <authorList>
            <person name="Lima N.C.B."/>
            <person name="Parody-Merino A.M."/>
            <person name="Battley P.F."/>
            <person name="Fidler A.E."/>
            <person name="Prosdocimi F."/>
        </authorList>
    </citation>
    <scope>NUCLEOTIDE SEQUENCE [LARGE SCALE GENOMIC DNA]</scope>
</reference>
<keyword evidence="5" id="KW-1185">Reference proteome</keyword>
<keyword evidence="4" id="KW-0808">Transferase</keyword>
<keyword evidence="4" id="KW-0418">Kinase</keyword>
<proteinExistence type="predicted"/>
<feature type="compositionally biased region" description="Basic and acidic residues" evidence="2">
    <location>
        <begin position="27"/>
        <end position="37"/>
    </location>
</feature>
<dbReference type="PANTHER" id="PTHR12844:SF10">
    <property type="entry name" value="CONNECTOR ENHANCER OF KINASE SUPPRESSOR OF RAS 1"/>
    <property type="match status" value="1"/>
</dbReference>
<dbReference type="InterPro" id="IPR051566">
    <property type="entry name" value="CNKSR"/>
</dbReference>
<evidence type="ECO:0000256" key="2">
    <source>
        <dbReference type="SAM" id="MobiDB-lite"/>
    </source>
</evidence>
<keyword evidence="1" id="KW-0175">Coiled coil</keyword>
<sequence>MGPLGALLVIWGIYCYSETEAEDPDDESPRHGCDSPKKRLQNTPEKAQLFAASGESSSAASSPQEPTGEDLECLMQCLKQGGLSLIGRQRFLTQEQCRKSFIRRNKNPHINEKVHAVRALQSTLKAKLEELQALEQLLSDAALTSEKFTRWKEEHQELYQELREWWARQEGQDPHGGLGAEHGPPEEAAEP</sequence>
<dbReference type="OrthoDB" id="2157866at2759"/>
<accession>A0A2I0T7X7</accession>
<organism evidence="4 5">
    <name type="scientific">Limosa lapponica baueri</name>
    <dbReference type="NCBI Taxonomy" id="1758121"/>
    <lineage>
        <taxon>Eukaryota</taxon>
        <taxon>Metazoa</taxon>
        <taxon>Chordata</taxon>
        <taxon>Craniata</taxon>
        <taxon>Vertebrata</taxon>
        <taxon>Euteleostomi</taxon>
        <taxon>Archelosauria</taxon>
        <taxon>Archosauria</taxon>
        <taxon>Dinosauria</taxon>
        <taxon>Saurischia</taxon>
        <taxon>Theropoda</taxon>
        <taxon>Coelurosauria</taxon>
        <taxon>Aves</taxon>
        <taxon>Neognathae</taxon>
        <taxon>Neoaves</taxon>
        <taxon>Charadriiformes</taxon>
        <taxon>Scolopacidae</taxon>
        <taxon>Limosa</taxon>
    </lineage>
</organism>
<dbReference type="GO" id="GO:0016301">
    <property type="term" value="F:kinase activity"/>
    <property type="evidence" value="ECO:0007669"/>
    <property type="project" value="UniProtKB-KW"/>
</dbReference>
<evidence type="ECO:0000256" key="1">
    <source>
        <dbReference type="SAM" id="Coils"/>
    </source>
</evidence>
<feature type="signal peptide" evidence="3">
    <location>
        <begin position="1"/>
        <end position="21"/>
    </location>
</feature>
<dbReference type="PANTHER" id="PTHR12844">
    <property type="entry name" value="CONNECTOR ENCHANCER OF KINASE SUPPRESSOR OF RAS"/>
    <property type="match status" value="1"/>
</dbReference>
<evidence type="ECO:0000256" key="3">
    <source>
        <dbReference type="SAM" id="SignalP"/>
    </source>
</evidence>
<keyword evidence="3" id="KW-0732">Signal</keyword>
<feature type="region of interest" description="Disordered" evidence="2">
    <location>
        <begin position="20"/>
        <end position="67"/>
    </location>
</feature>
<name>A0A2I0T7X7_LIMLA</name>
<feature type="region of interest" description="Disordered" evidence="2">
    <location>
        <begin position="170"/>
        <end position="191"/>
    </location>
</feature>
<dbReference type="Proteomes" id="UP000233556">
    <property type="component" value="Unassembled WGS sequence"/>
</dbReference>
<evidence type="ECO:0000313" key="4">
    <source>
        <dbReference type="EMBL" id="PKU29889.1"/>
    </source>
</evidence>
<feature type="chain" id="PRO_5014165352" evidence="3">
    <location>
        <begin position="22"/>
        <end position="191"/>
    </location>
</feature>
<evidence type="ECO:0000313" key="5">
    <source>
        <dbReference type="Proteomes" id="UP000233556"/>
    </source>
</evidence>
<protein>
    <submittedName>
        <fullName evidence="4">Connector enhancer of kinase suppressor of ras 1</fullName>
    </submittedName>
</protein>